<accession>A0A7W5Z791</accession>
<evidence type="ECO:0000313" key="3">
    <source>
        <dbReference type="Proteomes" id="UP000537592"/>
    </source>
</evidence>
<comment type="caution">
    <text evidence="2">The sequence shown here is derived from an EMBL/GenBank/DDBJ whole genome shotgun (WGS) entry which is preliminary data.</text>
</comment>
<organism evidence="2 3">
    <name type="scientific">Pseudochelatococcus contaminans</name>
    <dbReference type="NCBI Taxonomy" id="1538103"/>
    <lineage>
        <taxon>Bacteria</taxon>
        <taxon>Pseudomonadati</taxon>
        <taxon>Pseudomonadota</taxon>
        <taxon>Alphaproteobacteria</taxon>
        <taxon>Hyphomicrobiales</taxon>
        <taxon>Chelatococcaceae</taxon>
        <taxon>Pseudochelatococcus</taxon>
    </lineage>
</organism>
<name>A0A7W5Z791_9HYPH</name>
<dbReference type="Proteomes" id="UP000537592">
    <property type="component" value="Unassembled WGS sequence"/>
</dbReference>
<dbReference type="EMBL" id="JACICC010000020">
    <property type="protein sequence ID" value="MBB3811450.1"/>
    <property type="molecule type" value="Genomic_DNA"/>
</dbReference>
<proteinExistence type="predicted"/>
<protein>
    <submittedName>
        <fullName evidence="2">Nitrate reductase NapE component</fullName>
    </submittedName>
</protein>
<evidence type="ECO:0000256" key="1">
    <source>
        <dbReference type="SAM" id="Phobius"/>
    </source>
</evidence>
<gene>
    <name evidence="2" type="ORF">FHS81_003565</name>
</gene>
<dbReference type="AlphaFoldDB" id="A0A7W5Z791"/>
<feature type="transmembrane region" description="Helical" evidence="1">
    <location>
        <begin position="130"/>
        <end position="154"/>
    </location>
</feature>
<feature type="transmembrane region" description="Helical" evidence="1">
    <location>
        <begin position="35"/>
        <end position="58"/>
    </location>
</feature>
<feature type="transmembrane region" description="Helical" evidence="1">
    <location>
        <begin position="79"/>
        <end position="100"/>
    </location>
</feature>
<sequence length="165" mass="18034">MGSAQKLLALSVFLVITILAYLLRAGMTEAISQNIVTFMSIAFGFYMTSVAVLSGSGYARYLYGVVQKNRRGIHVLRDYFRVGGLWSLSSIAMVMIYTIVSRKDVNGYLYIADISGQHSAGIFSVDLGSLLLSCLFGIVSVNFILMTFIFNVILDNLVASSVDQS</sequence>
<keyword evidence="1" id="KW-0472">Membrane</keyword>
<evidence type="ECO:0000313" key="2">
    <source>
        <dbReference type="EMBL" id="MBB3811450.1"/>
    </source>
</evidence>
<reference evidence="2 3" key="1">
    <citation type="submission" date="2020-08" db="EMBL/GenBank/DDBJ databases">
        <title>Genomic Encyclopedia of Type Strains, Phase IV (KMG-IV): sequencing the most valuable type-strain genomes for metagenomic binning, comparative biology and taxonomic classification.</title>
        <authorList>
            <person name="Goeker M."/>
        </authorList>
    </citation>
    <scope>NUCLEOTIDE SEQUENCE [LARGE SCALE GENOMIC DNA]</scope>
    <source>
        <strain evidence="2 3">DSM 28760</strain>
    </source>
</reference>
<keyword evidence="1" id="KW-1133">Transmembrane helix</keyword>
<keyword evidence="1" id="KW-0812">Transmembrane</keyword>
<keyword evidence="3" id="KW-1185">Reference proteome</keyword>